<dbReference type="InterPro" id="IPR003382">
    <property type="entry name" value="Flavoprotein"/>
</dbReference>
<dbReference type="AlphaFoldDB" id="A0A1C0AA54"/>
<dbReference type="GO" id="GO:0003824">
    <property type="term" value="F:catalytic activity"/>
    <property type="evidence" value="ECO:0007669"/>
    <property type="project" value="InterPro"/>
</dbReference>
<gene>
    <name evidence="2" type="ORF">U472_06680</name>
</gene>
<evidence type="ECO:0000313" key="2">
    <source>
        <dbReference type="EMBL" id="OCL27156.1"/>
    </source>
</evidence>
<organism evidence="2 3">
    <name type="scientific">Orenia metallireducens</name>
    <dbReference type="NCBI Taxonomy" id="1413210"/>
    <lineage>
        <taxon>Bacteria</taxon>
        <taxon>Bacillati</taxon>
        <taxon>Bacillota</taxon>
        <taxon>Clostridia</taxon>
        <taxon>Halanaerobiales</taxon>
        <taxon>Halobacteroidaceae</taxon>
        <taxon>Orenia</taxon>
    </lineage>
</organism>
<dbReference type="InterPro" id="IPR036551">
    <property type="entry name" value="Flavin_trans-like"/>
</dbReference>
<protein>
    <submittedName>
        <fullName evidence="2">Dipicolinate synthase subunit B</fullName>
    </submittedName>
</protein>
<accession>A0A1C0AA54</accession>
<dbReference type="NCBIfam" id="NF006161">
    <property type="entry name" value="PRK08305.1"/>
    <property type="match status" value="1"/>
</dbReference>
<evidence type="ECO:0000259" key="1">
    <source>
        <dbReference type="Pfam" id="PF02441"/>
    </source>
</evidence>
<dbReference type="OrthoDB" id="9792688at2"/>
<feature type="domain" description="Flavoprotein" evidence="1">
    <location>
        <begin position="10"/>
        <end position="171"/>
    </location>
</feature>
<dbReference type="Pfam" id="PF02441">
    <property type="entry name" value="Flavoprotein"/>
    <property type="match status" value="1"/>
</dbReference>
<keyword evidence="3" id="KW-1185">Reference proteome</keyword>
<name>A0A1C0AA54_9FIRM</name>
<dbReference type="EMBL" id="LWDV01000008">
    <property type="protein sequence ID" value="OCL27156.1"/>
    <property type="molecule type" value="Genomic_DNA"/>
</dbReference>
<dbReference type="InterPro" id="IPR014214">
    <property type="entry name" value="Dipicolinic_acid_synth_B"/>
</dbReference>
<reference evidence="3" key="1">
    <citation type="submission" date="2016-07" db="EMBL/GenBank/DDBJ databases">
        <authorList>
            <person name="Florea S."/>
            <person name="Webb J.S."/>
            <person name="Jaromczyk J."/>
            <person name="Schardl C.L."/>
        </authorList>
    </citation>
    <scope>NUCLEOTIDE SEQUENCE [LARGE SCALE GENOMIC DNA]</scope>
    <source>
        <strain evidence="3">Z6</strain>
    </source>
</reference>
<dbReference type="Gene3D" id="3.40.50.1950">
    <property type="entry name" value="Flavin prenyltransferase-like"/>
    <property type="match status" value="1"/>
</dbReference>
<dbReference type="NCBIfam" id="TIGR02852">
    <property type="entry name" value="spore_dpaB"/>
    <property type="match status" value="1"/>
</dbReference>
<dbReference type="PIRSF" id="PIRSF001390">
    <property type="entry name" value="Dipicolinate_synth_subunit_B"/>
    <property type="match status" value="1"/>
</dbReference>
<evidence type="ECO:0000313" key="3">
    <source>
        <dbReference type="Proteomes" id="UP000093514"/>
    </source>
</evidence>
<proteinExistence type="predicted"/>
<dbReference type="Proteomes" id="UP000093514">
    <property type="component" value="Unassembled WGS sequence"/>
</dbReference>
<reference evidence="2 3" key="2">
    <citation type="submission" date="2016-08" db="EMBL/GenBank/DDBJ databases">
        <title>Orenia metallireducens sp. nov. strain Z6, a Novel Metal-reducing Firmicute from the Deep Subsurface.</title>
        <authorList>
            <person name="Maxim B.I."/>
            <person name="Kenneth K."/>
            <person name="Flynn T.M."/>
            <person name="Oloughlin E.J."/>
            <person name="Locke R.A."/>
            <person name="Weber J.R."/>
            <person name="Egan S.M."/>
            <person name="Mackie R.I."/>
            <person name="Cann I.K."/>
        </authorList>
    </citation>
    <scope>NUCLEOTIDE SEQUENCE [LARGE SCALE GENOMIC DNA]</scope>
    <source>
        <strain evidence="2 3">Z6</strain>
    </source>
</reference>
<sequence>MCLSINFTGKKIGFALTGSHCTLAKVLPAIEDLIERGAKVFPILSESVLRDETRFGTPQKWREKVIDITGNQPITTIPEAEPIGPQGLLDIVVVAPCTGNTLAKIVNGITDTVVTMAVKAHLRNQRPVVLAIATNDGLGNNAQNIGLLMNTSNIYLVPLGQDNPVVKPNSLVARMDLIVDAIEYAVESKQIQPVFIEYRGI</sequence>
<comment type="caution">
    <text evidence="2">The sequence shown here is derived from an EMBL/GenBank/DDBJ whole genome shotgun (WGS) entry which is preliminary data.</text>
</comment>
<dbReference type="SUPFAM" id="SSF52507">
    <property type="entry name" value="Homo-oligomeric flavin-containing Cys decarboxylases, HFCD"/>
    <property type="match status" value="1"/>
</dbReference>